<protein>
    <recommendedName>
        <fullName evidence="4">RING-type domain-containing protein</fullName>
    </recommendedName>
</protein>
<feature type="transmembrane region" description="Helical" evidence="1">
    <location>
        <begin position="186"/>
        <end position="205"/>
    </location>
</feature>
<dbReference type="EMBL" id="JAPFFF010000007">
    <property type="protein sequence ID" value="KAK8885279.1"/>
    <property type="molecule type" value="Genomic_DNA"/>
</dbReference>
<evidence type="ECO:0000313" key="3">
    <source>
        <dbReference type="Proteomes" id="UP001470230"/>
    </source>
</evidence>
<dbReference type="Gene3D" id="3.30.40.10">
    <property type="entry name" value="Zinc/RING finger domain, C3HC4 (zinc finger)"/>
    <property type="match status" value="1"/>
</dbReference>
<keyword evidence="1" id="KW-1133">Transmembrane helix</keyword>
<accession>A0ABR2K2I3</accession>
<evidence type="ECO:0008006" key="4">
    <source>
        <dbReference type="Google" id="ProtNLM"/>
    </source>
</evidence>
<dbReference type="Proteomes" id="UP001470230">
    <property type="component" value="Unassembled WGS sequence"/>
</dbReference>
<keyword evidence="1" id="KW-0472">Membrane</keyword>
<reference evidence="2 3" key="1">
    <citation type="submission" date="2024-04" db="EMBL/GenBank/DDBJ databases">
        <title>Tritrichomonas musculus Genome.</title>
        <authorList>
            <person name="Alves-Ferreira E."/>
            <person name="Grigg M."/>
            <person name="Lorenzi H."/>
            <person name="Galac M."/>
        </authorList>
    </citation>
    <scope>NUCLEOTIDE SEQUENCE [LARGE SCALE GENOMIC DNA]</scope>
    <source>
        <strain evidence="2 3">EAF2021</strain>
    </source>
</reference>
<keyword evidence="1" id="KW-0812">Transmembrane</keyword>
<gene>
    <name evidence="2" type="ORF">M9Y10_040725</name>
</gene>
<keyword evidence="3" id="KW-1185">Reference proteome</keyword>
<evidence type="ECO:0000313" key="2">
    <source>
        <dbReference type="EMBL" id="KAK8885279.1"/>
    </source>
</evidence>
<organism evidence="2 3">
    <name type="scientific">Tritrichomonas musculus</name>
    <dbReference type="NCBI Taxonomy" id="1915356"/>
    <lineage>
        <taxon>Eukaryota</taxon>
        <taxon>Metamonada</taxon>
        <taxon>Parabasalia</taxon>
        <taxon>Tritrichomonadida</taxon>
        <taxon>Tritrichomonadidae</taxon>
        <taxon>Tritrichomonas</taxon>
    </lineage>
</organism>
<comment type="caution">
    <text evidence="2">The sequence shown here is derived from an EMBL/GenBank/DDBJ whole genome shotgun (WGS) entry which is preliminary data.</text>
</comment>
<sequence>MINLYLKALGAQSLEEIVNIARQEHDYLIHNDASACSPFYKFDLKYYTTLMESMSILNQTFQRKESISSFEIIFSYIVNPFISFFNPSCSSLKFRCFCTGIIQNAPWATCIDNALSSRFNILSPKFSKIAILSCGTLYQTIGKLTEYERKSILSTLTHFLVTYFEYFLINYGSYRLSKYIGGKIKFLPISIINFLISIIFTAPMIRHFTSKGLRSLCYSIFFSLAEHKSNKVDFDLPDDFVVPNELKCLICYDLVNDPVQCQGQIMCKSCLQRWINSSHSYQNPVTGRDFLPDEVSKEYVFDILSQQFIKYATRKSSN</sequence>
<name>A0ABR2K2I3_9EUKA</name>
<feature type="transmembrane region" description="Helical" evidence="1">
    <location>
        <begin position="152"/>
        <end position="174"/>
    </location>
</feature>
<evidence type="ECO:0000256" key="1">
    <source>
        <dbReference type="SAM" id="Phobius"/>
    </source>
</evidence>
<dbReference type="InterPro" id="IPR013083">
    <property type="entry name" value="Znf_RING/FYVE/PHD"/>
</dbReference>
<proteinExistence type="predicted"/>
<dbReference type="SUPFAM" id="SSF57850">
    <property type="entry name" value="RING/U-box"/>
    <property type="match status" value="1"/>
</dbReference>